<dbReference type="AlphaFoldDB" id="A0A9W6VFW3"/>
<sequence length="259" mass="26178">MTAAQLRALHVPGDPLVLPNAWDADTARAVEAAGFPVVATSSVAVAAALGYPDGERAPVAEMFAAAARIARAVSVPVTVDAESGYGLPAAELVTRLLETGAVGCNLEDTDHSAVGRGSGGLPPGGAWGSHPQTTLRPLAEQAERLAAVRAAAGADLVVNARVDVFLGAEDARAVLPEAIERAKAYLAAGADCVYPILLRDAGVLAEFVKAVSPAAVNANPLPGGSIRELAGLGAARVSLGAGAWRATRAFFEGYLAEIS</sequence>
<dbReference type="CDD" id="cd00377">
    <property type="entry name" value="ICL_PEPM"/>
    <property type="match status" value="1"/>
</dbReference>
<evidence type="ECO:0000313" key="1">
    <source>
        <dbReference type="EMBL" id="GLY65902.1"/>
    </source>
</evidence>
<organism evidence="1 2">
    <name type="scientific">Amycolatopsis taiwanensis</name>
    <dbReference type="NCBI Taxonomy" id="342230"/>
    <lineage>
        <taxon>Bacteria</taxon>
        <taxon>Bacillati</taxon>
        <taxon>Actinomycetota</taxon>
        <taxon>Actinomycetes</taxon>
        <taxon>Pseudonocardiales</taxon>
        <taxon>Pseudonocardiaceae</taxon>
        <taxon>Amycolatopsis</taxon>
    </lineage>
</organism>
<dbReference type="InterPro" id="IPR039556">
    <property type="entry name" value="ICL/PEPM"/>
</dbReference>
<proteinExistence type="predicted"/>
<comment type="caution">
    <text evidence="1">The sequence shown here is derived from an EMBL/GenBank/DDBJ whole genome shotgun (WGS) entry which is preliminary data.</text>
</comment>
<dbReference type="GO" id="GO:0003824">
    <property type="term" value="F:catalytic activity"/>
    <property type="evidence" value="ECO:0007669"/>
    <property type="project" value="InterPro"/>
</dbReference>
<dbReference type="Proteomes" id="UP001165136">
    <property type="component" value="Unassembled WGS sequence"/>
</dbReference>
<keyword evidence="2" id="KW-1185">Reference proteome</keyword>
<dbReference type="InterPro" id="IPR040442">
    <property type="entry name" value="Pyrv_kinase-like_dom_sf"/>
</dbReference>
<name>A0A9W6VFW3_9PSEU</name>
<dbReference type="PANTHER" id="PTHR42905:SF16">
    <property type="entry name" value="CARBOXYPHOSPHONOENOLPYRUVATE PHOSPHONOMUTASE-LIKE PROTEIN (AFU_ORTHOLOGUE AFUA_5G07230)"/>
    <property type="match status" value="1"/>
</dbReference>
<reference evidence="1" key="1">
    <citation type="submission" date="2023-03" db="EMBL/GenBank/DDBJ databases">
        <title>Amycolatopsis taiwanensis NBRC 103393.</title>
        <authorList>
            <person name="Ichikawa N."/>
            <person name="Sato H."/>
            <person name="Tonouchi N."/>
        </authorList>
    </citation>
    <scope>NUCLEOTIDE SEQUENCE</scope>
    <source>
        <strain evidence="1">NBRC 103393</strain>
    </source>
</reference>
<dbReference type="EMBL" id="BSTI01000005">
    <property type="protein sequence ID" value="GLY65902.1"/>
    <property type="molecule type" value="Genomic_DNA"/>
</dbReference>
<gene>
    <name evidence="1" type="ORF">Atai01_25210</name>
</gene>
<dbReference type="SUPFAM" id="SSF51621">
    <property type="entry name" value="Phosphoenolpyruvate/pyruvate domain"/>
    <property type="match status" value="1"/>
</dbReference>
<dbReference type="InterPro" id="IPR015813">
    <property type="entry name" value="Pyrv/PenolPyrv_kinase-like_dom"/>
</dbReference>
<evidence type="ECO:0000313" key="2">
    <source>
        <dbReference type="Proteomes" id="UP001165136"/>
    </source>
</evidence>
<dbReference type="PANTHER" id="PTHR42905">
    <property type="entry name" value="PHOSPHOENOLPYRUVATE CARBOXYLASE"/>
    <property type="match status" value="1"/>
</dbReference>
<dbReference type="Pfam" id="PF13714">
    <property type="entry name" value="PEP_mutase"/>
    <property type="match status" value="1"/>
</dbReference>
<dbReference type="Gene3D" id="3.20.20.60">
    <property type="entry name" value="Phosphoenolpyruvate-binding domains"/>
    <property type="match status" value="1"/>
</dbReference>
<dbReference type="RefSeq" id="WP_285486904.1">
    <property type="nucleotide sequence ID" value="NZ_BSTI01000005.1"/>
</dbReference>
<accession>A0A9W6VFW3</accession>
<protein>
    <submittedName>
        <fullName evidence="1">Carboxyvinyl-carboxyphosphonate phosphorylmutase</fullName>
    </submittedName>
</protein>